<protein>
    <submittedName>
        <fullName evidence="1">Uncharacterized protein</fullName>
    </submittedName>
</protein>
<organism evidence="1">
    <name type="scientific">Siphoviridae sp. ctr2f5</name>
    <dbReference type="NCBI Taxonomy" id="2825684"/>
    <lineage>
        <taxon>Viruses</taxon>
        <taxon>Duplodnaviria</taxon>
        <taxon>Heunggongvirae</taxon>
        <taxon>Uroviricota</taxon>
        <taxon>Caudoviricetes</taxon>
    </lineage>
</organism>
<evidence type="ECO:0000313" key="1">
    <source>
        <dbReference type="EMBL" id="DAE17374.1"/>
    </source>
</evidence>
<reference evidence="1" key="1">
    <citation type="journal article" date="2021" name="Proc. Natl. Acad. Sci. U.S.A.">
        <title>A Catalog of Tens of Thousands of Viruses from Human Metagenomes Reveals Hidden Associations with Chronic Diseases.</title>
        <authorList>
            <person name="Tisza M.J."/>
            <person name="Buck C.B."/>
        </authorList>
    </citation>
    <scope>NUCLEOTIDE SEQUENCE</scope>
    <source>
        <strain evidence="1">Ctr2f5</strain>
    </source>
</reference>
<accession>A0A8S5QDJ6</accession>
<proteinExistence type="predicted"/>
<name>A0A8S5QDJ6_9CAUD</name>
<sequence>MLRFRSLNRDTIEIDLRNNYKVIALSCWDRNEEKYIVRLMLHEKTIDMWSLVEKAENLEFKDSDFKTIKVDIANKVEEMLKDGFFDYYIKRYQYEQKCFDKGNEFFEKERLGV</sequence>
<dbReference type="EMBL" id="BK015639">
    <property type="protein sequence ID" value="DAE17374.1"/>
    <property type="molecule type" value="Genomic_DNA"/>
</dbReference>